<dbReference type="Gene3D" id="3.40.50.300">
    <property type="entry name" value="P-loop containing nucleotide triphosphate hydrolases"/>
    <property type="match status" value="1"/>
</dbReference>
<protein>
    <submittedName>
        <fullName evidence="2">Phage DNA replication protein</fullName>
    </submittedName>
</protein>
<dbReference type="InterPro" id="IPR002611">
    <property type="entry name" value="IstB_ATP-bd"/>
</dbReference>
<proteinExistence type="predicted"/>
<dbReference type="GO" id="GO:0005524">
    <property type="term" value="F:ATP binding"/>
    <property type="evidence" value="ECO:0007669"/>
    <property type="project" value="InterPro"/>
</dbReference>
<evidence type="ECO:0000313" key="2">
    <source>
        <dbReference type="EMBL" id="SNV39708.1"/>
    </source>
</evidence>
<dbReference type="PANTHER" id="PTHR30050:SF4">
    <property type="entry name" value="ATP-BINDING PROTEIN RV3427C IN INSERTION SEQUENCE-RELATED"/>
    <property type="match status" value="1"/>
</dbReference>
<dbReference type="RefSeq" id="WP_095122459.1">
    <property type="nucleotide sequence ID" value="NZ_LT906454.1"/>
</dbReference>
<sequence>MSEHFKKLGSTMTFKGMVNSGLLVDTGKICDRHDAPIYLRTKPENKQAEVCWACAQEGIEEKKQSVDVEYQNQSTLARGYQVFFNESILSKEVAKARFDNFEVKNQTDQEALNYGKRLARDYVKGMEGNAVLKGPTGVGKSHLSMAIAKQINETFKSYNQARTVIFVSVAKLMQLLKDNFDKKDSKYSQERMTKLLTECDYLILDDLGKESTTGNSVRSTGDWKYSFLFNILDNRETTIINTNFSVKELQKIYDKAFVSRVLKGAKNKIFSYPDDATDKRF</sequence>
<dbReference type="GO" id="GO:0006260">
    <property type="term" value="P:DNA replication"/>
    <property type="evidence" value="ECO:0007669"/>
    <property type="project" value="TreeGrafter"/>
</dbReference>
<dbReference type="PANTHER" id="PTHR30050">
    <property type="entry name" value="CHROMOSOMAL REPLICATION INITIATOR PROTEIN DNAA"/>
    <property type="match status" value="1"/>
</dbReference>
<feature type="domain" description="IstB-like ATP-binding" evidence="1">
    <location>
        <begin position="88"/>
        <end position="254"/>
    </location>
</feature>
<dbReference type="Pfam" id="PF01695">
    <property type="entry name" value="IstB_IS21"/>
    <property type="match status" value="1"/>
</dbReference>
<dbReference type="AlphaFoldDB" id="A0A239X0Y9"/>
<dbReference type="OrthoDB" id="2052561at2"/>
<dbReference type="EMBL" id="LT906454">
    <property type="protein sequence ID" value="SNV39708.1"/>
    <property type="molecule type" value="Genomic_DNA"/>
</dbReference>
<accession>A0A239X0Y9</accession>
<organism evidence="2 3">
    <name type="scientific">Streptococcus acidominimus</name>
    <dbReference type="NCBI Taxonomy" id="1326"/>
    <lineage>
        <taxon>Bacteria</taxon>
        <taxon>Bacillati</taxon>
        <taxon>Bacillota</taxon>
        <taxon>Bacilli</taxon>
        <taxon>Lactobacillales</taxon>
        <taxon>Streptococcaceae</taxon>
        <taxon>Streptococcus</taxon>
    </lineage>
</organism>
<name>A0A239X0Y9_STRAI</name>
<dbReference type="SUPFAM" id="SSF52540">
    <property type="entry name" value="P-loop containing nucleoside triphosphate hydrolases"/>
    <property type="match status" value="1"/>
</dbReference>
<reference evidence="2 3" key="1">
    <citation type="submission" date="2017-06" db="EMBL/GenBank/DDBJ databases">
        <authorList>
            <consortium name="Pathogen Informatics"/>
        </authorList>
    </citation>
    <scope>NUCLEOTIDE SEQUENCE [LARGE SCALE GENOMIC DNA]</scope>
    <source>
        <strain evidence="2 3">NCTC11291</strain>
    </source>
</reference>
<evidence type="ECO:0000313" key="3">
    <source>
        <dbReference type="Proteomes" id="UP000215144"/>
    </source>
</evidence>
<dbReference type="InterPro" id="IPR027417">
    <property type="entry name" value="P-loop_NTPase"/>
</dbReference>
<evidence type="ECO:0000259" key="1">
    <source>
        <dbReference type="Pfam" id="PF01695"/>
    </source>
</evidence>
<dbReference type="Proteomes" id="UP000215144">
    <property type="component" value="Chromosome 1"/>
</dbReference>
<dbReference type="CDD" id="cd00009">
    <property type="entry name" value="AAA"/>
    <property type="match status" value="1"/>
</dbReference>
<gene>
    <name evidence="2" type="primary">dnaC</name>
    <name evidence="2" type="ORF">SAMEA4504048_01022</name>
</gene>
<dbReference type="KEGG" id="saco:SAME_01022"/>